<dbReference type="EMBL" id="BOMB01000046">
    <property type="protein sequence ID" value="GID15691.1"/>
    <property type="molecule type" value="Genomic_DNA"/>
</dbReference>
<name>A0A8J3JC90_9ACTN</name>
<protein>
    <submittedName>
        <fullName evidence="2">Uncharacterized protein</fullName>
    </submittedName>
</protein>
<evidence type="ECO:0000313" key="2">
    <source>
        <dbReference type="EMBL" id="GID15691.1"/>
    </source>
</evidence>
<dbReference type="RefSeq" id="WP_275408768.1">
    <property type="nucleotide sequence ID" value="NZ_BAAAZM010000001.1"/>
</dbReference>
<comment type="caution">
    <text evidence="2">The sequence shown here is derived from an EMBL/GenBank/DDBJ whole genome shotgun (WGS) entry which is preliminary data.</text>
</comment>
<sequence length="43" mass="4435">MRKLKTSRWAVRVAALAAAATAGALVFASNAAAADYGWTLVGR</sequence>
<evidence type="ECO:0000256" key="1">
    <source>
        <dbReference type="SAM" id="SignalP"/>
    </source>
</evidence>
<dbReference type="Proteomes" id="UP000612808">
    <property type="component" value="Unassembled WGS sequence"/>
</dbReference>
<organism evidence="2 3">
    <name type="scientific">Actinocatenispora rupis</name>
    <dbReference type="NCBI Taxonomy" id="519421"/>
    <lineage>
        <taxon>Bacteria</taxon>
        <taxon>Bacillati</taxon>
        <taxon>Actinomycetota</taxon>
        <taxon>Actinomycetes</taxon>
        <taxon>Micromonosporales</taxon>
        <taxon>Micromonosporaceae</taxon>
        <taxon>Actinocatenispora</taxon>
    </lineage>
</organism>
<proteinExistence type="predicted"/>
<gene>
    <name evidence="2" type="ORF">Aru02nite_65800</name>
</gene>
<accession>A0A8J3JC90</accession>
<dbReference type="AlphaFoldDB" id="A0A8J3JC90"/>
<reference evidence="2" key="1">
    <citation type="submission" date="2021-01" db="EMBL/GenBank/DDBJ databases">
        <title>Whole genome shotgun sequence of Actinocatenispora rupis NBRC 107355.</title>
        <authorList>
            <person name="Komaki H."/>
            <person name="Tamura T."/>
        </authorList>
    </citation>
    <scope>NUCLEOTIDE SEQUENCE</scope>
    <source>
        <strain evidence="2">NBRC 107355</strain>
    </source>
</reference>
<evidence type="ECO:0000313" key="3">
    <source>
        <dbReference type="Proteomes" id="UP000612808"/>
    </source>
</evidence>
<feature type="chain" id="PRO_5035247818" evidence="1">
    <location>
        <begin position="34"/>
        <end position="43"/>
    </location>
</feature>
<keyword evidence="3" id="KW-1185">Reference proteome</keyword>
<keyword evidence="1" id="KW-0732">Signal</keyword>
<feature type="signal peptide" evidence="1">
    <location>
        <begin position="1"/>
        <end position="33"/>
    </location>
</feature>